<keyword evidence="1" id="KW-0723">Serine/threonine-protein kinase</keyword>
<dbReference type="PANTHER" id="PTHR43289">
    <property type="entry name" value="MITOGEN-ACTIVATED PROTEIN KINASE KINASE KINASE 20-RELATED"/>
    <property type="match status" value="1"/>
</dbReference>
<sequence length="759" mass="81884">MGHDHRAGGRRGSRGLRGLARRSRRRRTRRRGAHDPRAERDDARAQPVQDADADPHADAHRDAERDPERDPLGDPERDPERDAHRDADGDADGDSHRDAHGDSDPVANADAHRDADAVTRGDALAEPGADAVGDHREQPERQRIAQRGLAADQHHRPEGRGRMSQSEPTLIGGRYELAELLGRGGMAEVRKGRDLRLGRTVAVKRLRTDLASDATFQARFRREAQSSASLNHPSIVSTYDTGEEMATDGSGVAQPYIVMECVEGRTLRDILREGRKILPERALEITAGVLSALDYSHRAGIIHRDIKPGNVMLTPSGDVKVMDFGIARAISDASSTMTQTAAVVGTAQYLSPEQARGETVDSRSDVYSTGCLLYELLTGRPPFIGDSPVAVAYQHVREPASPPSDLDDQLDAEIDAIVMKSLAKRVEDRYQSAAAMKADIERYLAGHPIQAPAVVPPPAETQYVPPVPPGESTATLAAGSPPPRRDEPSRSRTGWWVLAGLLVVGLVAVGAYLMNDLLFDDAPERVAVPSLDGLTEEKARIKIVDAGFTVGRVGREFSDTVAVDLVISQDPARDTYQDPGDSISFVLSLGKPEVEVPYVVGSLRKEARQTLADAGFAVKFQEEDSDEDRFQVLRTDPAAGTSVGEGATVTVFYSDGPEKVPNVRGMKQGEAERTIREAGFVPDVRIDATSTEPKGTVVDQVPLRGTADQGSTVLIFVSAYEEPATPTETPTETPTLPTETPTETPTPPTESPSTPPPTG</sequence>
<dbReference type="PROSITE" id="PS51178">
    <property type="entry name" value="PASTA"/>
    <property type="match status" value="3"/>
</dbReference>
<feature type="compositionally biased region" description="Basic and acidic residues" evidence="7">
    <location>
        <begin position="33"/>
        <end position="44"/>
    </location>
</feature>
<feature type="compositionally biased region" description="Basic residues" evidence="7">
    <location>
        <begin position="8"/>
        <end position="32"/>
    </location>
</feature>
<evidence type="ECO:0000259" key="10">
    <source>
        <dbReference type="PROSITE" id="PS51178"/>
    </source>
</evidence>
<dbReference type="InterPro" id="IPR017441">
    <property type="entry name" value="Protein_kinase_ATP_BS"/>
</dbReference>
<evidence type="ECO:0000256" key="8">
    <source>
        <dbReference type="SAM" id="Phobius"/>
    </source>
</evidence>
<feature type="domain" description="PASTA" evidence="10">
    <location>
        <begin position="656"/>
        <end position="719"/>
    </location>
</feature>
<feature type="compositionally biased region" description="Basic and acidic residues" evidence="7">
    <location>
        <begin position="53"/>
        <end position="103"/>
    </location>
</feature>
<evidence type="ECO:0000256" key="1">
    <source>
        <dbReference type="ARBA" id="ARBA00022527"/>
    </source>
</evidence>
<feature type="region of interest" description="Disordered" evidence="7">
    <location>
        <begin position="719"/>
        <end position="759"/>
    </location>
</feature>
<dbReference type="Gene3D" id="3.30.200.20">
    <property type="entry name" value="Phosphorylase Kinase, domain 1"/>
    <property type="match status" value="1"/>
</dbReference>
<evidence type="ECO:0000256" key="5">
    <source>
        <dbReference type="ARBA" id="ARBA00022777"/>
    </source>
</evidence>
<evidence type="ECO:0000259" key="9">
    <source>
        <dbReference type="PROSITE" id="PS50011"/>
    </source>
</evidence>
<dbReference type="InterPro" id="IPR011009">
    <property type="entry name" value="Kinase-like_dom_sf"/>
</dbReference>
<feature type="transmembrane region" description="Helical" evidence="8">
    <location>
        <begin position="494"/>
        <end position="514"/>
    </location>
</feature>
<dbReference type="CDD" id="cd14014">
    <property type="entry name" value="STKc_PknB_like"/>
    <property type="match status" value="1"/>
</dbReference>
<dbReference type="EMBL" id="CZKB01000027">
    <property type="protein sequence ID" value="CUR62310.1"/>
    <property type="molecule type" value="Genomic_DNA"/>
</dbReference>
<dbReference type="Pfam" id="PF00069">
    <property type="entry name" value="Pkinase"/>
    <property type="match status" value="1"/>
</dbReference>
<proteinExistence type="predicted"/>
<keyword evidence="3" id="KW-0677">Repeat</keyword>
<dbReference type="GO" id="GO:0005524">
    <property type="term" value="F:ATP binding"/>
    <property type="evidence" value="ECO:0007669"/>
    <property type="project" value="UniProtKB-KW"/>
</dbReference>
<dbReference type="NCBIfam" id="NF033483">
    <property type="entry name" value="PknB_PASTA_kin"/>
    <property type="match status" value="1"/>
</dbReference>
<feature type="compositionally biased region" description="Low complexity" evidence="7">
    <location>
        <begin position="721"/>
        <end position="743"/>
    </location>
</feature>
<feature type="region of interest" description="Disordered" evidence="7">
    <location>
        <begin position="1"/>
        <end position="116"/>
    </location>
</feature>
<evidence type="ECO:0000256" key="7">
    <source>
        <dbReference type="SAM" id="MobiDB-lite"/>
    </source>
</evidence>
<keyword evidence="8" id="KW-1133">Transmembrane helix</keyword>
<feature type="compositionally biased region" description="Pro residues" evidence="7">
    <location>
        <begin position="454"/>
        <end position="469"/>
    </location>
</feature>
<gene>
    <name evidence="11" type="ORF">NOCA170256</name>
</gene>
<dbReference type="InterPro" id="IPR005543">
    <property type="entry name" value="PASTA_dom"/>
</dbReference>
<dbReference type="AlphaFoldDB" id="A0A2P2CK17"/>
<dbReference type="PROSITE" id="PS00107">
    <property type="entry name" value="PROTEIN_KINASE_ATP"/>
    <property type="match status" value="1"/>
</dbReference>
<protein>
    <submittedName>
        <fullName evidence="11">Two component serine/threonine-protein kinase with PASTA sensors (Modular protein)</fullName>
        <ecNumber evidence="11">2.7.11.1</ecNumber>
    </submittedName>
</protein>
<dbReference type="InterPro" id="IPR000719">
    <property type="entry name" value="Prot_kinase_dom"/>
</dbReference>
<feature type="region of interest" description="Disordered" evidence="7">
    <location>
        <begin position="454"/>
        <end position="490"/>
    </location>
</feature>
<dbReference type="Gene3D" id="3.30.10.20">
    <property type="match status" value="3"/>
</dbReference>
<dbReference type="SUPFAM" id="SSF56112">
    <property type="entry name" value="Protein kinase-like (PK-like)"/>
    <property type="match status" value="1"/>
</dbReference>
<feature type="compositionally biased region" description="Pro residues" evidence="7">
    <location>
        <begin position="744"/>
        <end position="759"/>
    </location>
</feature>
<dbReference type="CDD" id="cd06577">
    <property type="entry name" value="PASTA_pknB"/>
    <property type="match status" value="3"/>
</dbReference>
<keyword evidence="8" id="KW-0472">Membrane</keyword>
<dbReference type="InterPro" id="IPR008271">
    <property type="entry name" value="Ser/Thr_kinase_AS"/>
</dbReference>
<feature type="domain" description="Protein kinase" evidence="9">
    <location>
        <begin position="175"/>
        <end position="444"/>
    </location>
</feature>
<dbReference type="PROSITE" id="PS50011">
    <property type="entry name" value="PROTEIN_KINASE_DOM"/>
    <property type="match status" value="1"/>
</dbReference>
<dbReference type="Gene3D" id="1.10.510.10">
    <property type="entry name" value="Transferase(Phosphotransferase) domain 1"/>
    <property type="match status" value="1"/>
</dbReference>
<dbReference type="SMART" id="SM00740">
    <property type="entry name" value="PASTA"/>
    <property type="match status" value="3"/>
</dbReference>
<reference evidence="11" key="1">
    <citation type="submission" date="2015-08" db="EMBL/GenBank/DDBJ databases">
        <authorList>
            <person name="Babu N.S."/>
            <person name="Beckwith C.J."/>
            <person name="Beseler K.G."/>
            <person name="Brison A."/>
            <person name="Carone J.V."/>
            <person name="Caskin T.P."/>
            <person name="Diamond M."/>
            <person name="Durham M.E."/>
            <person name="Foxe J.M."/>
            <person name="Go M."/>
            <person name="Henderson B.A."/>
            <person name="Jones I.B."/>
            <person name="McGettigan J.A."/>
            <person name="Micheletti S.J."/>
            <person name="Nasrallah M.E."/>
            <person name="Ortiz D."/>
            <person name="Piller C.R."/>
            <person name="Privatt S.R."/>
            <person name="Schneider S.L."/>
            <person name="Sharp S."/>
            <person name="Smith T.C."/>
            <person name="Stanton J.D."/>
            <person name="Ullery H.E."/>
            <person name="Wilson R.J."/>
            <person name="Serrano M.G."/>
            <person name="Buck G."/>
            <person name="Lee V."/>
            <person name="Wang Y."/>
            <person name="Carvalho R."/>
            <person name="Voegtly L."/>
            <person name="Shi R."/>
            <person name="Duckworth R."/>
            <person name="Johnson A."/>
            <person name="Loviza R."/>
            <person name="Walstead R."/>
            <person name="Shah Z."/>
            <person name="Kiflezghi M."/>
            <person name="Wade K."/>
            <person name="Ball S.L."/>
            <person name="Bradley K.W."/>
            <person name="Asai D.J."/>
            <person name="Bowman C.A."/>
            <person name="Russell D.A."/>
            <person name="Pope W.H."/>
            <person name="Jacobs-Sera D."/>
            <person name="Hendrix R.W."/>
            <person name="Hatfull G.F."/>
        </authorList>
    </citation>
    <scope>NUCLEOTIDE SEQUENCE</scope>
</reference>
<accession>A0A2P2CK17</accession>
<dbReference type="PROSITE" id="PS00108">
    <property type="entry name" value="PROTEIN_KINASE_ST"/>
    <property type="match status" value="1"/>
</dbReference>
<evidence type="ECO:0000256" key="2">
    <source>
        <dbReference type="ARBA" id="ARBA00022679"/>
    </source>
</evidence>
<evidence type="ECO:0000313" key="11">
    <source>
        <dbReference type="EMBL" id="CUR62310.1"/>
    </source>
</evidence>
<dbReference type="GO" id="GO:0004674">
    <property type="term" value="F:protein serine/threonine kinase activity"/>
    <property type="evidence" value="ECO:0007669"/>
    <property type="project" value="UniProtKB-KW"/>
</dbReference>
<dbReference type="Pfam" id="PF03793">
    <property type="entry name" value="PASTA"/>
    <property type="match status" value="3"/>
</dbReference>
<dbReference type="EC" id="2.7.11.1" evidence="11"/>
<dbReference type="FunFam" id="1.10.510.10:FF:000021">
    <property type="entry name" value="Serine/threonine protein kinase"/>
    <property type="match status" value="1"/>
</dbReference>
<keyword evidence="6" id="KW-0067">ATP-binding</keyword>
<feature type="domain" description="PASTA" evidence="10">
    <location>
        <begin position="522"/>
        <end position="589"/>
    </location>
</feature>
<evidence type="ECO:0000256" key="3">
    <source>
        <dbReference type="ARBA" id="ARBA00022737"/>
    </source>
</evidence>
<feature type="compositionally biased region" description="Basic and acidic residues" evidence="7">
    <location>
        <begin position="152"/>
        <end position="161"/>
    </location>
</feature>
<dbReference type="FunFam" id="3.30.200.20:FF:000035">
    <property type="entry name" value="Serine/threonine protein kinase Stk1"/>
    <property type="match status" value="1"/>
</dbReference>
<dbReference type="PANTHER" id="PTHR43289:SF6">
    <property type="entry name" value="SERINE_THREONINE-PROTEIN KINASE NEKL-3"/>
    <property type="match status" value="1"/>
</dbReference>
<keyword evidence="4" id="KW-0547">Nucleotide-binding</keyword>
<organism evidence="11">
    <name type="scientific">metagenome</name>
    <dbReference type="NCBI Taxonomy" id="256318"/>
    <lineage>
        <taxon>unclassified sequences</taxon>
        <taxon>metagenomes</taxon>
    </lineage>
</organism>
<evidence type="ECO:0000256" key="4">
    <source>
        <dbReference type="ARBA" id="ARBA00022741"/>
    </source>
</evidence>
<keyword evidence="2 11" id="KW-0808">Transferase</keyword>
<feature type="domain" description="PASTA" evidence="10">
    <location>
        <begin position="590"/>
        <end position="655"/>
    </location>
</feature>
<evidence type="ECO:0000256" key="6">
    <source>
        <dbReference type="ARBA" id="ARBA00022840"/>
    </source>
</evidence>
<dbReference type="SMART" id="SM00220">
    <property type="entry name" value="S_TKc"/>
    <property type="match status" value="1"/>
</dbReference>
<keyword evidence="5 11" id="KW-0418">Kinase</keyword>
<feature type="region of interest" description="Disordered" evidence="7">
    <location>
        <begin position="146"/>
        <end position="170"/>
    </location>
</feature>
<name>A0A2P2CK17_9ZZZZ</name>
<keyword evidence="8" id="KW-0812">Transmembrane</keyword>